<dbReference type="PROSITE" id="PS51257">
    <property type="entry name" value="PROKAR_LIPOPROTEIN"/>
    <property type="match status" value="1"/>
</dbReference>
<dbReference type="RefSeq" id="WP_188458552.1">
    <property type="nucleotide sequence ID" value="NZ_BMGM01000006.1"/>
</dbReference>
<evidence type="ECO:0008006" key="3">
    <source>
        <dbReference type="Google" id="ProtNLM"/>
    </source>
</evidence>
<sequence>MKNLCVIAGMVLASLSISCSSDELYDENELIIDEVQLNDSDIRIKEPRRDDD</sequence>
<name>A0ABQ1SI40_9FLAO</name>
<gene>
    <name evidence="1" type="ORF">GCM10010832_15710</name>
</gene>
<comment type="caution">
    <text evidence="1">The sequence shown here is derived from an EMBL/GenBank/DDBJ whole genome shotgun (WGS) entry which is preliminary data.</text>
</comment>
<organism evidence="1 2">
    <name type="scientific">Psychroflexus planctonicus</name>
    <dbReference type="NCBI Taxonomy" id="1526575"/>
    <lineage>
        <taxon>Bacteria</taxon>
        <taxon>Pseudomonadati</taxon>
        <taxon>Bacteroidota</taxon>
        <taxon>Flavobacteriia</taxon>
        <taxon>Flavobacteriales</taxon>
        <taxon>Flavobacteriaceae</taxon>
        <taxon>Psychroflexus</taxon>
    </lineage>
</organism>
<accession>A0ABQ1SI40</accession>
<proteinExistence type="predicted"/>
<keyword evidence="2" id="KW-1185">Reference proteome</keyword>
<reference evidence="2" key="1">
    <citation type="journal article" date="2019" name="Int. J. Syst. Evol. Microbiol.">
        <title>The Global Catalogue of Microorganisms (GCM) 10K type strain sequencing project: providing services to taxonomists for standard genome sequencing and annotation.</title>
        <authorList>
            <consortium name="The Broad Institute Genomics Platform"/>
            <consortium name="The Broad Institute Genome Sequencing Center for Infectious Disease"/>
            <person name="Wu L."/>
            <person name="Ma J."/>
        </authorList>
    </citation>
    <scope>NUCLEOTIDE SEQUENCE [LARGE SCALE GENOMIC DNA]</scope>
    <source>
        <strain evidence="2">CGMCC 1.12931</strain>
    </source>
</reference>
<dbReference type="EMBL" id="BMGM01000006">
    <property type="protein sequence ID" value="GGE36354.1"/>
    <property type="molecule type" value="Genomic_DNA"/>
</dbReference>
<protein>
    <recommendedName>
        <fullName evidence="3">Secreted protein</fullName>
    </recommendedName>
</protein>
<dbReference type="Proteomes" id="UP000599179">
    <property type="component" value="Unassembled WGS sequence"/>
</dbReference>
<evidence type="ECO:0000313" key="2">
    <source>
        <dbReference type="Proteomes" id="UP000599179"/>
    </source>
</evidence>
<evidence type="ECO:0000313" key="1">
    <source>
        <dbReference type="EMBL" id="GGE36354.1"/>
    </source>
</evidence>